<dbReference type="GO" id="GO:0006749">
    <property type="term" value="P:glutathione metabolic process"/>
    <property type="evidence" value="ECO:0007669"/>
    <property type="project" value="TreeGrafter"/>
</dbReference>
<keyword evidence="7" id="KW-1185">Reference proteome</keyword>
<dbReference type="GO" id="GO:0017168">
    <property type="term" value="F:5-oxoprolinase (ATP-hydrolyzing) activity"/>
    <property type="evidence" value="ECO:0007669"/>
    <property type="project" value="TreeGrafter"/>
</dbReference>
<name>A0A9W4HFL7_PENOL</name>
<evidence type="ECO:0000259" key="3">
    <source>
        <dbReference type="Pfam" id="PF02538"/>
    </source>
</evidence>
<evidence type="ECO:0000259" key="2">
    <source>
        <dbReference type="Pfam" id="PF01968"/>
    </source>
</evidence>
<sequence length="1297" mass="140411">MPAGTNKKPLRISIDRGGTFTDCICKVINGEDILVKILSVDPKNYADAPTEAIRRVLEIYYKTELPRGSELDLKDVEWIRMGTTVATNALLERKGERTALLVTEGFKDILYIGNQSRPYMFDLSIRRSQPLYSDVFEVKERVTVGACSDSNLRTVKLPSPEPVESIIATSGEVVQVLQPIDLESTRSYLQDIYHKGFRSLAVCLMHSYIFPTHELQIGELASEIGFKYISLSHETSPRPKLVPRGNSTVVDAYLTPNIEQYLEQFTKNFPNIDQSGTRLEFMQSDGGLVPSSKLSGLHSILSGPAGGVIGFSQTSFDLQERTPVIGFDMGGTSTDVSRYNGELDHIFETTTAGIAIQAPQLNVNTIAAGGGSILAWRDGLMAVGPESATSNPGPACYRKGGPLTVTDANLALGRLLPEEFPSVFGVNEDEPLDREIVLTKFEDLTKTINAETGQSLTWAEVADGFLQVANSAMCGPIRSLTEAKGHDVAKHHLASFGGAGGQHACAIAEALGIKRVLIHKYSSILSAYGIGLADLVHEEERVCAKAFDQTTSRTIYNDVETLADIVRGNDSMQPFNNVEIRRFLNMRYDGSETAIMISLDSSDDPRADFIKAHHQQFGFTPTNRAVYVDTIRARAIGSSVFSENPAKLSHSHSKVLSASETPVPKSWKSTYFNPIGWVNTPVYHFDNLTNGHEISGPALVIDKTQTILVSPNSKATLTQDVLVLEVSSSGPKVASADVIDPVQLSIFRHRFMGVAEQMGRVLQNVSISANIKERLDFTCAIFTPEGDLVANAPHVPAMIGSMAFAVRSQIAEWQGKLQDGDVLLSNTPAFGGVHLPDLTVITPVFDSDGKEIIFWAASRGHHADVGGILPGSMPPLSKLLSEEGAVFDSYLLVRAGHLDEEELHRMLCVEPARFAGSSGSRCFQDNVTDLKAQVAANHCGIRLVRQLIEEYSMDVVQMYMRAIQDSAELAVRNLLKRVAQDHSVEEISAVDYMDDGTPIMLKVTIDPADGSAIFDFTGTGPEVYGNWNAPIAICNSAVIFALRCMVNSDIPLNQGCIKPVQLIIPDGSLLRPSFEAAVCAGNVLTSQRIVDVIFKSFKICAANQGCMNNFTFGNDGENGFGYYETIAGGSGGGPSWAGTSGVHTNMTNTRITDPESLERRYPVVLRRFCLRAGSGGAGMYPGGEGVIRDVELRLPMSVSILSERRSFAPYGMAGGADGKRGKNTWITKAGRHISVGGKSSIRVQPGDRFVIETPGGGGYGVPGEMEESSVDQSIVMPSFVPIANGSVAANRSLAEEV</sequence>
<feature type="domain" description="Hydantoinase/oxoprolinase N-terminal" evidence="4">
    <location>
        <begin position="11"/>
        <end position="225"/>
    </location>
</feature>
<evidence type="ECO:0000313" key="7">
    <source>
        <dbReference type="Proteomes" id="UP001153618"/>
    </source>
</evidence>
<dbReference type="OrthoDB" id="3643at2759"/>
<dbReference type="InterPro" id="IPR045079">
    <property type="entry name" value="Oxoprolinase-like"/>
</dbReference>
<dbReference type="Pfam" id="PF19278">
    <property type="entry name" value="Hydant_A_C"/>
    <property type="match status" value="1"/>
</dbReference>
<organism evidence="6 7">
    <name type="scientific">Penicillium olsonii</name>
    <dbReference type="NCBI Taxonomy" id="99116"/>
    <lineage>
        <taxon>Eukaryota</taxon>
        <taxon>Fungi</taxon>
        <taxon>Dikarya</taxon>
        <taxon>Ascomycota</taxon>
        <taxon>Pezizomycotina</taxon>
        <taxon>Eurotiomycetes</taxon>
        <taxon>Eurotiomycetidae</taxon>
        <taxon>Eurotiales</taxon>
        <taxon>Aspergillaceae</taxon>
        <taxon>Penicillium</taxon>
    </lineage>
</organism>
<feature type="domain" description="Acetophenone carboxylase-like C-terminal" evidence="5">
    <location>
        <begin position="669"/>
        <end position="718"/>
    </location>
</feature>
<dbReference type="Proteomes" id="UP001153618">
    <property type="component" value="Unassembled WGS sequence"/>
</dbReference>
<reference evidence="6" key="1">
    <citation type="submission" date="2021-07" db="EMBL/GenBank/DDBJ databases">
        <authorList>
            <person name="Branca A.L. A."/>
        </authorList>
    </citation>
    <scope>NUCLEOTIDE SEQUENCE</scope>
</reference>
<dbReference type="PANTHER" id="PTHR11365:SF2">
    <property type="entry name" value="5-OXOPROLINASE"/>
    <property type="match status" value="1"/>
</dbReference>
<evidence type="ECO:0000256" key="1">
    <source>
        <dbReference type="ARBA" id="ARBA00010403"/>
    </source>
</evidence>
<feature type="domain" description="Hydantoinase A/oxoprolinase" evidence="2">
    <location>
        <begin position="244"/>
        <end position="538"/>
    </location>
</feature>
<accession>A0A9W4HFL7</accession>
<dbReference type="PANTHER" id="PTHR11365">
    <property type="entry name" value="5-OXOPROLINASE RELATED"/>
    <property type="match status" value="1"/>
</dbReference>
<comment type="similarity">
    <text evidence="1">Belongs to the oxoprolinase family.</text>
</comment>
<gene>
    <name evidence="6" type="ORF">POLS_LOCUS1788</name>
</gene>
<dbReference type="EMBL" id="CAJVOS010000012">
    <property type="protein sequence ID" value="CAG7998504.1"/>
    <property type="molecule type" value="Genomic_DNA"/>
</dbReference>
<evidence type="ECO:0008006" key="8">
    <source>
        <dbReference type="Google" id="ProtNLM"/>
    </source>
</evidence>
<dbReference type="Pfam" id="PF01968">
    <property type="entry name" value="Hydantoinase_A"/>
    <property type="match status" value="1"/>
</dbReference>
<proteinExistence type="inferred from homology"/>
<dbReference type="InterPro" id="IPR002821">
    <property type="entry name" value="Hydantoinase_A"/>
</dbReference>
<feature type="domain" description="Hydantoinase B/oxoprolinase" evidence="3">
    <location>
        <begin position="740"/>
        <end position="1262"/>
    </location>
</feature>
<dbReference type="Pfam" id="PF05378">
    <property type="entry name" value="Hydant_A_N"/>
    <property type="match status" value="1"/>
</dbReference>
<dbReference type="GO" id="GO:0005829">
    <property type="term" value="C:cytosol"/>
    <property type="evidence" value="ECO:0007669"/>
    <property type="project" value="TreeGrafter"/>
</dbReference>
<dbReference type="InterPro" id="IPR008040">
    <property type="entry name" value="Hydant_A_N"/>
</dbReference>
<evidence type="ECO:0000313" key="6">
    <source>
        <dbReference type="EMBL" id="CAG7998504.1"/>
    </source>
</evidence>
<dbReference type="InterPro" id="IPR049517">
    <property type="entry name" value="ACX-like_C"/>
</dbReference>
<dbReference type="InterPro" id="IPR003692">
    <property type="entry name" value="Hydantoinase_B"/>
</dbReference>
<protein>
    <recommendedName>
        <fullName evidence="8">5-oxoprolinase</fullName>
    </recommendedName>
</protein>
<comment type="caution">
    <text evidence="6">The sequence shown here is derived from an EMBL/GenBank/DDBJ whole genome shotgun (WGS) entry which is preliminary data.</text>
</comment>
<evidence type="ECO:0000259" key="4">
    <source>
        <dbReference type="Pfam" id="PF05378"/>
    </source>
</evidence>
<evidence type="ECO:0000259" key="5">
    <source>
        <dbReference type="Pfam" id="PF19278"/>
    </source>
</evidence>
<dbReference type="Pfam" id="PF02538">
    <property type="entry name" value="Hydantoinase_B"/>
    <property type="match status" value="1"/>
</dbReference>